<accession>A0ABT8R8A5</accession>
<dbReference type="SUPFAM" id="SSF101898">
    <property type="entry name" value="NHL repeat"/>
    <property type="match status" value="1"/>
</dbReference>
<keyword evidence="2" id="KW-1185">Reference proteome</keyword>
<organism evidence="1 2">
    <name type="scientific">Rhodocytophaga aerolata</name>
    <dbReference type="NCBI Taxonomy" id="455078"/>
    <lineage>
        <taxon>Bacteria</taxon>
        <taxon>Pseudomonadati</taxon>
        <taxon>Bacteroidota</taxon>
        <taxon>Cytophagia</taxon>
        <taxon>Cytophagales</taxon>
        <taxon>Rhodocytophagaceae</taxon>
        <taxon>Rhodocytophaga</taxon>
    </lineage>
</organism>
<dbReference type="Proteomes" id="UP001168528">
    <property type="component" value="Unassembled WGS sequence"/>
</dbReference>
<comment type="caution">
    <text evidence="1">The sequence shown here is derived from an EMBL/GenBank/DDBJ whole genome shotgun (WGS) entry which is preliminary data.</text>
</comment>
<proteinExistence type="predicted"/>
<evidence type="ECO:0008006" key="3">
    <source>
        <dbReference type="Google" id="ProtNLM"/>
    </source>
</evidence>
<evidence type="ECO:0000313" key="2">
    <source>
        <dbReference type="Proteomes" id="UP001168528"/>
    </source>
</evidence>
<evidence type="ECO:0000313" key="1">
    <source>
        <dbReference type="EMBL" id="MDO1448327.1"/>
    </source>
</evidence>
<gene>
    <name evidence="1" type="ORF">Q0590_18775</name>
</gene>
<dbReference type="RefSeq" id="WP_302039130.1">
    <property type="nucleotide sequence ID" value="NZ_JAUKPO010000011.1"/>
</dbReference>
<protein>
    <recommendedName>
        <fullName evidence="3">Esterase-like activity of phytase family protein</fullName>
    </recommendedName>
</protein>
<dbReference type="EMBL" id="JAUKPO010000011">
    <property type="protein sequence ID" value="MDO1448327.1"/>
    <property type="molecule type" value="Genomic_DNA"/>
</dbReference>
<sequence>MKILLFLFSLKTAFCTCNPEVKKSGFERGRSSYKVTRLGRMPQVINESSGLVMAESDTVFWTNNDGGSKPILYKISRNGDILDSLQLTATKNTDWEDLAKDKAGYVYVGDFGNNLNARKDLTIYKLHPQKPQHIEQITYQYQDQEAYPPAKETRNFDCEAFFGHNGQLYLFSKNRGNKTVKMYSLPGKAGQHTARVTDEVYLQSQVTAADINPSESAFALLSYGKVFLFQLDAKEPTFKNPYLCIKLARGQAEALTFINETDFIISNEKGKLFLVEKKK</sequence>
<name>A0ABT8R8A5_9BACT</name>
<reference evidence="1" key="1">
    <citation type="submission" date="2023-07" db="EMBL/GenBank/DDBJ databases">
        <title>The genome sequence of Rhodocytophaga aerolata KACC 12507.</title>
        <authorList>
            <person name="Zhang X."/>
        </authorList>
    </citation>
    <scope>NUCLEOTIDE SEQUENCE</scope>
    <source>
        <strain evidence="1">KACC 12507</strain>
    </source>
</reference>